<gene>
    <name evidence="1" type="ORF">PTKU64_54150</name>
</gene>
<accession>A0ABN6JLG0</accession>
<protein>
    <submittedName>
        <fullName evidence="1">Uncharacterized protein</fullName>
    </submittedName>
</protein>
<name>A0ABN6JLG0_9BURK</name>
<dbReference type="EMBL" id="AP024956">
    <property type="protein sequence ID" value="BCZ81740.1"/>
    <property type="molecule type" value="Genomic_DNA"/>
</dbReference>
<proteinExistence type="predicted"/>
<keyword evidence="2" id="KW-1185">Reference proteome</keyword>
<sequence>MGYVRAVQWEAQVRGSAAVTVAGPTTPRSRPCLTLREKSMQKSRSLRVTAQLGDAEMSAAYCEQTGRLCILQKGVLLREWFPPNSWIAIASVAGARNWGTRPHSEELRALLESQMSLLRAG</sequence>
<evidence type="ECO:0000313" key="1">
    <source>
        <dbReference type="EMBL" id="BCZ81740.1"/>
    </source>
</evidence>
<reference evidence="1 2" key="1">
    <citation type="journal article" date="2022" name="Front. Microbiol.">
        <title>Identification and characterization of a novel class of self-sufficient cytochrome P450 hydroxylase involved in cyclohexanecarboxylate degradation in Paraburkholderia terrae strain KU-64.</title>
        <authorList>
            <person name="Yamamoto T."/>
            <person name="Hasegawa Y."/>
            <person name="Iwaki H."/>
        </authorList>
    </citation>
    <scope>NUCLEOTIDE SEQUENCE [LARGE SCALE GENOMIC DNA]</scope>
    <source>
        <strain evidence="1 2">KU-64</strain>
    </source>
</reference>
<dbReference type="Proteomes" id="UP001319874">
    <property type="component" value="Chromosome 2"/>
</dbReference>
<evidence type="ECO:0000313" key="2">
    <source>
        <dbReference type="Proteomes" id="UP001319874"/>
    </source>
</evidence>
<organism evidence="1 2">
    <name type="scientific">Paraburkholderia terrae</name>
    <dbReference type="NCBI Taxonomy" id="311230"/>
    <lineage>
        <taxon>Bacteria</taxon>
        <taxon>Pseudomonadati</taxon>
        <taxon>Pseudomonadota</taxon>
        <taxon>Betaproteobacteria</taxon>
        <taxon>Burkholderiales</taxon>
        <taxon>Burkholderiaceae</taxon>
        <taxon>Paraburkholderia</taxon>
    </lineage>
</organism>